<reference evidence="1" key="1">
    <citation type="submission" date="2020-04" db="EMBL/GenBank/DDBJ databases">
        <authorList>
            <person name="Neveu A P."/>
        </authorList>
    </citation>
    <scope>NUCLEOTIDE SEQUENCE</scope>
    <source>
        <tissue evidence="1">Whole embryo</tissue>
    </source>
</reference>
<evidence type="ECO:0000313" key="1">
    <source>
        <dbReference type="EMBL" id="CAB3266792.1"/>
    </source>
</evidence>
<dbReference type="PANTHER" id="PTHR32122:SF1">
    <property type="entry name" value="TATA BOX-BINDING PROTEIN-ASSOCIATED FACTOR RNA POLYMERASE I SUBUNIT A"/>
    <property type="match status" value="1"/>
</dbReference>
<dbReference type="PANTHER" id="PTHR32122">
    <property type="entry name" value="TATA BOX-BINDING PROTEIN ASSOCIATED FACTOR RNA POLYMERASE I SUBUNIT A"/>
    <property type="match status" value="1"/>
</dbReference>
<dbReference type="InterPro" id="IPR039495">
    <property type="entry name" value="TAF1A"/>
</dbReference>
<dbReference type="AlphaFoldDB" id="A0A6F9DTN7"/>
<dbReference type="GO" id="GO:0000120">
    <property type="term" value="C:RNA polymerase I transcription regulator complex"/>
    <property type="evidence" value="ECO:0007669"/>
    <property type="project" value="InterPro"/>
</dbReference>
<dbReference type="EMBL" id="LR790930">
    <property type="protein sequence ID" value="CAB3266792.1"/>
    <property type="molecule type" value="mRNA"/>
</dbReference>
<gene>
    <name evidence="1" type="primary">Taf1a</name>
</gene>
<protein>
    <submittedName>
        <fullName evidence="1">TATA box-binding protein-associated factor RNA polymerase I subunit A</fullName>
    </submittedName>
</protein>
<dbReference type="Pfam" id="PF14929">
    <property type="entry name" value="TAF1_subA"/>
    <property type="match status" value="1"/>
</dbReference>
<proteinExistence type="evidence at transcript level"/>
<name>A0A6F9DTN7_9ASCI</name>
<organism evidence="1">
    <name type="scientific">Phallusia mammillata</name>
    <dbReference type="NCBI Taxonomy" id="59560"/>
    <lineage>
        <taxon>Eukaryota</taxon>
        <taxon>Metazoa</taxon>
        <taxon>Chordata</taxon>
        <taxon>Tunicata</taxon>
        <taxon>Ascidiacea</taxon>
        <taxon>Phlebobranchia</taxon>
        <taxon>Ascidiidae</taxon>
        <taxon>Phallusia</taxon>
    </lineage>
</organism>
<dbReference type="InterPro" id="IPR052669">
    <property type="entry name" value="SL1/TIF-IB_Component"/>
</dbReference>
<accession>A0A6F9DTN7</accession>
<dbReference type="GO" id="GO:0006360">
    <property type="term" value="P:transcription by RNA polymerase I"/>
    <property type="evidence" value="ECO:0007669"/>
    <property type="project" value="InterPro"/>
</dbReference>
<sequence>MNNDMSCSKSKEMLCDFLNTVVVQLNSVVDADHREPVLNLKYGTSQCCQNEERTFYHNNPLAVTRRTGIQLLHTKLLQQKWGDVVVLLLGLMRVNWKEHKFTTEKRLEQILWRVGVETILQHPHCVSDPKDHLSAYNRILGSFCDQIDQVHVLLEHNFILLCQQNFETARKGFQQYDTIERSIIGINVKQNRAKKIAFWSDTMEGYLGMVEYILWKVAVSQYIVEHQPSLEDPQCEKANLAKSALQHFEKITDKPGTWDIFVSKHVEILCYYEKYEEAREMLCSYSSSHMDNPNAHKYLYQFLAKHCDVDVPRKDVQFLALNSLFSVAPSDALCLKLHDLYFEMWLQSNPSISSYMEFNPTSDLYHALEVLFTLLDYQIWHTDIRPWKRLQEAVVCLEELWGCDGCGYVVKTIWKDTERDQWWPNLFFRHIHESNELNSIKSSIVNVCSIKQ</sequence>